<evidence type="ECO:0000313" key="2">
    <source>
        <dbReference type="EMBL" id="SFJ12926.1"/>
    </source>
</evidence>
<dbReference type="Gene3D" id="3.20.20.190">
    <property type="entry name" value="Phosphatidylinositol (PI) phosphodiesterase"/>
    <property type="match status" value="1"/>
</dbReference>
<dbReference type="InterPro" id="IPR017946">
    <property type="entry name" value="PLC-like_Pdiesterase_TIM-brl"/>
</dbReference>
<dbReference type="PROSITE" id="PS51704">
    <property type="entry name" value="GP_PDE"/>
    <property type="match status" value="1"/>
</dbReference>
<dbReference type="PANTHER" id="PTHR46211">
    <property type="entry name" value="GLYCEROPHOSPHORYL DIESTER PHOSPHODIESTERASE"/>
    <property type="match status" value="1"/>
</dbReference>
<proteinExistence type="predicted"/>
<dbReference type="OrthoDB" id="384721at2"/>
<accession>A0A1I3NVX9</accession>
<dbReference type="PANTHER" id="PTHR46211:SF1">
    <property type="entry name" value="GLYCEROPHOSPHODIESTER PHOSPHODIESTERASE, CYTOPLASMIC"/>
    <property type="match status" value="1"/>
</dbReference>
<dbReference type="GO" id="GO:0006629">
    <property type="term" value="P:lipid metabolic process"/>
    <property type="evidence" value="ECO:0007669"/>
    <property type="project" value="InterPro"/>
</dbReference>
<dbReference type="CDD" id="cd08556">
    <property type="entry name" value="GDPD"/>
    <property type="match status" value="1"/>
</dbReference>
<reference evidence="3" key="1">
    <citation type="submission" date="2016-10" db="EMBL/GenBank/DDBJ databases">
        <authorList>
            <person name="Varghese N."/>
            <person name="Submissions S."/>
        </authorList>
    </citation>
    <scope>NUCLEOTIDE SEQUENCE [LARGE SCALE GENOMIC DNA]</scope>
    <source>
        <strain evidence="3">DSM 26542</strain>
    </source>
</reference>
<dbReference type="PROSITE" id="PS50007">
    <property type="entry name" value="PIPLC_X_DOMAIN"/>
    <property type="match status" value="1"/>
</dbReference>
<protein>
    <submittedName>
        <fullName evidence="2">Glycerophosphoryl diester phosphodiesterase</fullName>
    </submittedName>
</protein>
<dbReference type="InterPro" id="IPR030395">
    <property type="entry name" value="GP_PDE_dom"/>
</dbReference>
<organism evidence="2 3">
    <name type="scientific">Myroides guanonis</name>
    <dbReference type="NCBI Taxonomy" id="1150112"/>
    <lineage>
        <taxon>Bacteria</taxon>
        <taxon>Pseudomonadati</taxon>
        <taxon>Bacteroidota</taxon>
        <taxon>Flavobacteriia</taxon>
        <taxon>Flavobacteriales</taxon>
        <taxon>Flavobacteriaceae</taxon>
        <taxon>Myroides</taxon>
    </lineage>
</organism>
<gene>
    <name evidence="2" type="ORF">SAMN04487893_103213</name>
</gene>
<dbReference type="SUPFAM" id="SSF51695">
    <property type="entry name" value="PLC-like phosphodiesterases"/>
    <property type="match status" value="1"/>
</dbReference>
<keyword evidence="3" id="KW-1185">Reference proteome</keyword>
<dbReference type="RefSeq" id="WP_090678288.1">
    <property type="nucleotide sequence ID" value="NZ_FORU01000003.1"/>
</dbReference>
<dbReference type="EMBL" id="FORU01000003">
    <property type="protein sequence ID" value="SFJ12926.1"/>
    <property type="molecule type" value="Genomic_DNA"/>
</dbReference>
<dbReference type="Proteomes" id="UP000243887">
    <property type="component" value="Unassembled WGS sequence"/>
</dbReference>
<dbReference type="Pfam" id="PF03009">
    <property type="entry name" value="GDPD"/>
    <property type="match status" value="1"/>
</dbReference>
<dbReference type="AlphaFoldDB" id="A0A1I3NVX9"/>
<dbReference type="STRING" id="1150112.SAMN04487893_103213"/>
<name>A0A1I3NVX9_9FLAO</name>
<evidence type="ECO:0000259" key="1">
    <source>
        <dbReference type="PROSITE" id="PS51704"/>
    </source>
</evidence>
<sequence>MQTTKILRIGHRGAMGHITENTISSIKKALELNCDMIEIDVYRIKSGELMVFHDHTLDRLTDKKGNIEDYSFKELRDIKINNNHLIPTLQEVIETIQRKAILNIELKGSNTAIGSYKIIEKYIEKGWTKEDFVISSFRWDELEIISQQKTSIPIAVLIGQEPINSILPFALKLNAAAINPYYKLLTIDNVKAIKDLGLKIYPWTVNNTSDIQLLKELKVDGIITNFPEKV</sequence>
<dbReference type="GO" id="GO:0008081">
    <property type="term" value="F:phosphoric diester hydrolase activity"/>
    <property type="evidence" value="ECO:0007669"/>
    <property type="project" value="InterPro"/>
</dbReference>
<feature type="domain" description="GP-PDE" evidence="1">
    <location>
        <begin position="6"/>
        <end position="230"/>
    </location>
</feature>
<evidence type="ECO:0000313" key="3">
    <source>
        <dbReference type="Proteomes" id="UP000243887"/>
    </source>
</evidence>